<dbReference type="InterPro" id="IPR035906">
    <property type="entry name" value="MetI-like_sf"/>
</dbReference>
<accession>A0A8J6I3S8</accession>
<dbReference type="CDD" id="cd06261">
    <property type="entry name" value="TM_PBP2"/>
    <property type="match status" value="1"/>
</dbReference>
<evidence type="ECO:0000256" key="2">
    <source>
        <dbReference type="ARBA" id="ARBA00022448"/>
    </source>
</evidence>
<keyword evidence="5 7" id="KW-1133">Transmembrane helix</keyword>
<evidence type="ECO:0000256" key="7">
    <source>
        <dbReference type="RuleBase" id="RU363032"/>
    </source>
</evidence>
<dbReference type="PROSITE" id="PS50928">
    <property type="entry name" value="ABC_TM1"/>
    <property type="match status" value="1"/>
</dbReference>
<evidence type="ECO:0000256" key="5">
    <source>
        <dbReference type="ARBA" id="ARBA00022989"/>
    </source>
</evidence>
<comment type="subcellular location">
    <subcellularLocation>
        <location evidence="1 7">Cell membrane</location>
        <topology evidence="1 7">Multi-pass membrane protein</topology>
    </subcellularLocation>
</comment>
<organism evidence="9 10">
    <name type="scientific">Capillibacterium thermochitinicola</name>
    <dbReference type="NCBI Taxonomy" id="2699427"/>
    <lineage>
        <taxon>Bacteria</taxon>
        <taxon>Bacillati</taxon>
        <taxon>Bacillota</taxon>
        <taxon>Capillibacterium</taxon>
    </lineage>
</organism>
<keyword evidence="10" id="KW-1185">Reference proteome</keyword>
<name>A0A8J6I3S8_9FIRM</name>
<evidence type="ECO:0000256" key="4">
    <source>
        <dbReference type="ARBA" id="ARBA00022692"/>
    </source>
</evidence>
<protein>
    <submittedName>
        <fullName evidence="9">Carbohydrate ABC transporter permease</fullName>
    </submittedName>
</protein>
<dbReference type="Proteomes" id="UP000657177">
    <property type="component" value="Unassembled WGS sequence"/>
</dbReference>
<keyword evidence="2 7" id="KW-0813">Transport</keyword>
<dbReference type="GO" id="GO:0005886">
    <property type="term" value="C:plasma membrane"/>
    <property type="evidence" value="ECO:0007669"/>
    <property type="project" value="UniProtKB-SubCell"/>
</dbReference>
<dbReference type="RefSeq" id="WP_181340568.1">
    <property type="nucleotide sequence ID" value="NZ_JAAKDE010000057.1"/>
</dbReference>
<dbReference type="SUPFAM" id="SSF161098">
    <property type="entry name" value="MetI-like"/>
    <property type="match status" value="1"/>
</dbReference>
<feature type="transmembrane region" description="Helical" evidence="7">
    <location>
        <begin position="432"/>
        <end position="453"/>
    </location>
</feature>
<comment type="caution">
    <text evidence="9">The sequence shown here is derived from an EMBL/GenBank/DDBJ whole genome shotgun (WGS) entry which is preliminary data.</text>
</comment>
<sequence>MRKQELSTIKLPSEEEIREFQLKQRRWRKVAMIYLVLLLVSILTIGPFFFGLLSSLKDNPLEWPPKLSVNQLKPANWIAAFRLSKAGCGKGFFGEFAPGAIIPFQVTYQVPAGKEPVTPQVVVPKRVPGTAGAALLIEHYAADYSRVSEVQEVKREILADGSVRVTYAFTIHHTGDVVCDRLPMDITVPLGQQFVSATLDPNRPNERLGRVQSWNNLTAGVIPYIFYNYHRVFSENYSRTTGKNLFSSWIKNSFVLCFARVLTNLLFASMAGFALARLKFRGKNTIFLLMLFSMMIPGQVTFISNYLVLRDGVFGLSKLFGVNTLLNSYSGLIVSGLVSASSVFIMKQFFEGLPESLEEAARIDGASSYQILFRIFFPLAKPALGALTILTFQGVWNEFFWPLVVLTSPQDRFTLTIGLLSFRRMYGVAFDWGPILAGSVISALPLVVLFVVFQRYFVEGISFTGVKG</sequence>
<dbReference type="AlphaFoldDB" id="A0A8J6I3S8"/>
<dbReference type="Pfam" id="PF00528">
    <property type="entry name" value="BPD_transp_1"/>
    <property type="match status" value="1"/>
</dbReference>
<feature type="transmembrane region" description="Helical" evidence="7">
    <location>
        <begin position="253"/>
        <end position="275"/>
    </location>
</feature>
<feature type="transmembrane region" description="Helical" evidence="7">
    <location>
        <begin position="329"/>
        <end position="350"/>
    </location>
</feature>
<feature type="domain" description="ABC transmembrane type-1" evidence="8">
    <location>
        <begin position="250"/>
        <end position="453"/>
    </location>
</feature>
<feature type="transmembrane region" description="Helical" evidence="7">
    <location>
        <begin position="287"/>
        <end position="309"/>
    </location>
</feature>
<dbReference type="GO" id="GO:0055085">
    <property type="term" value="P:transmembrane transport"/>
    <property type="evidence" value="ECO:0007669"/>
    <property type="project" value="InterPro"/>
</dbReference>
<reference evidence="9" key="1">
    <citation type="submission" date="2020-06" db="EMBL/GenBank/DDBJ databases">
        <title>Novel chitinolytic bacterium.</title>
        <authorList>
            <person name="Ungkulpasvich U."/>
            <person name="Kosugi A."/>
            <person name="Uke A."/>
        </authorList>
    </citation>
    <scope>NUCLEOTIDE SEQUENCE</scope>
    <source>
        <strain evidence="9">UUS1-1</strain>
    </source>
</reference>
<dbReference type="EMBL" id="JAAKDE010000057">
    <property type="protein sequence ID" value="MBA2134109.1"/>
    <property type="molecule type" value="Genomic_DNA"/>
</dbReference>
<evidence type="ECO:0000256" key="3">
    <source>
        <dbReference type="ARBA" id="ARBA00022475"/>
    </source>
</evidence>
<evidence type="ECO:0000313" key="10">
    <source>
        <dbReference type="Proteomes" id="UP000657177"/>
    </source>
</evidence>
<feature type="transmembrane region" description="Helical" evidence="7">
    <location>
        <begin position="31"/>
        <end position="53"/>
    </location>
</feature>
<keyword evidence="4 7" id="KW-0812">Transmembrane</keyword>
<dbReference type="PANTHER" id="PTHR43744">
    <property type="entry name" value="ABC TRANSPORTER PERMEASE PROTEIN MG189-RELATED-RELATED"/>
    <property type="match status" value="1"/>
</dbReference>
<evidence type="ECO:0000256" key="1">
    <source>
        <dbReference type="ARBA" id="ARBA00004651"/>
    </source>
</evidence>
<feature type="transmembrane region" description="Helical" evidence="7">
    <location>
        <begin position="371"/>
        <end position="396"/>
    </location>
</feature>
<proteinExistence type="inferred from homology"/>
<evidence type="ECO:0000256" key="6">
    <source>
        <dbReference type="ARBA" id="ARBA00023136"/>
    </source>
</evidence>
<gene>
    <name evidence="9" type="ORF">G5B42_11285</name>
</gene>
<dbReference type="Gene3D" id="1.10.3720.10">
    <property type="entry name" value="MetI-like"/>
    <property type="match status" value="1"/>
</dbReference>
<dbReference type="InterPro" id="IPR000515">
    <property type="entry name" value="MetI-like"/>
</dbReference>
<keyword evidence="6 7" id="KW-0472">Membrane</keyword>
<keyword evidence="3" id="KW-1003">Cell membrane</keyword>
<evidence type="ECO:0000259" key="8">
    <source>
        <dbReference type="PROSITE" id="PS50928"/>
    </source>
</evidence>
<dbReference type="PANTHER" id="PTHR43744:SF12">
    <property type="entry name" value="ABC TRANSPORTER PERMEASE PROTEIN MG189-RELATED"/>
    <property type="match status" value="1"/>
</dbReference>
<comment type="similarity">
    <text evidence="7">Belongs to the binding-protein-dependent transport system permease family.</text>
</comment>
<evidence type="ECO:0000313" key="9">
    <source>
        <dbReference type="EMBL" id="MBA2134109.1"/>
    </source>
</evidence>